<evidence type="ECO:0000313" key="2">
    <source>
        <dbReference type="Proteomes" id="UP000885826"/>
    </source>
</evidence>
<dbReference type="InterPro" id="IPR011041">
    <property type="entry name" value="Quinoprot_gluc/sorb_DH_b-prop"/>
</dbReference>
<protein>
    <submittedName>
        <fullName evidence="1">Uncharacterized protein</fullName>
    </submittedName>
</protein>
<accession>A0A9C9JZB7</accession>
<evidence type="ECO:0000313" key="1">
    <source>
        <dbReference type="EMBL" id="HEC77623.1"/>
    </source>
</evidence>
<organism evidence="1 2">
    <name type="scientific">candidate division WOR-3 bacterium</name>
    <dbReference type="NCBI Taxonomy" id="2052148"/>
    <lineage>
        <taxon>Bacteria</taxon>
        <taxon>Bacteria division WOR-3</taxon>
    </lineage>
</organism>
<reference evidence="1" key="1">
    <citation type="journal article" date="2020" name="mSystems">
        <title>Genome- and Community-Level Interaction Insights into Carbon Utilization and Element Cycling Functions of Hydrothermarchaeota in Hydrothermal Sediment.</title>
        <authorList>
            <person name="Zhou Z."/>
            <person name="Liu Y."/>
            <person name="Xu W."/>
            <person name="Pan J."/>
            <person name="Luo Z.H."/>
            <person name="Li M."/>
        </authorList>
    </citation>
    <scope>NUCLEOTIDE SEQUENCE</scope>
    <source>
        <strain evidence="1">HyVt-388</strain>
    </source>
</reference>
<dbReference type="EMBL" id="DRIG01000008">
    <property type="protein sequence ID" value="HEC77623.1"/>
    <property type="molecule type" value="Genomic_DNA"/>
</dbReference>
<dbReference type="SUPFAM" id="SSF50952">
    <property type="entry name" value="Soluble quinoprotein glucose dehydrogenase"/>
    <property type="match status" value="1"/>
</dbReference>
<gene>
    <name evidence="1" type="ORF">ENI34_00590</name>
</gene>
<sequence length="1277" mass="147657">MIILLLFLTNITQKQFEQKPIIFDGNQDIYTTDYLFISTPYGIYTFDRSSETWSRITQTNGLLDNKIKLVGIDEGIIWVVTANGVACADVRINDWQTYEFPGDIQGMDFDDEYVWLGGDFGLKRFDKYVEEWEDVCELQITHLLREDKYIWLTTDSAILRYNLEFERVEKTVGPPRSSYRFIINTPGRIWFLAEDKFVAYEKENEIWNIYPNLEIKDYSNLGDSLFVVSRQKVYFYEPKADDWRLFRELEDVKGVNGISANNEELLLATDNGLIIYNREEKSRKFYNHNNGIENDSLTAVYSGPHYIFVINKLNIEYFNRETGLWRAERLEPSGEKKEKIFYLDEAGGHARLIKNTDIKLQGRAYYSTTTTWNDSTTATDYENINMKLIGQHTSNRLFSLYYDDADKEQIMYGFGYRGANRDLLYRVDGGFLRSEYYEFDFVPRLSIFGGNAKIKVKEHNINIQGGQLKSTLRNDFFYGHSTEKEFILHDINYQKNTFYYIDSVESFVARGYDTLFIDDRSSITNSIKTRLSTTIAGITGDFDPLINGVDYHINYEKGIIHILTPRAADDIIVLLINGREIVIQSDSVRNHMLENIYYLGPEIIPGSFSLSITDTLNQIHPLAEFGLDNDSDGVVDAEFINYDLGYLSFPARRPFPDTVYDDTLNLYNLNIEFRSRSSFFYLSYRPIVKVSEKVYVDGELMTRGIDYIIDYTSGILLFLREGAVSDFSEIEVRYSSVERTRTDPFYAVQPNIQIREKVHIAPGFSVVDTQRVGHLSGKIEIGSPGKEIKFIPQFAIDTKEEWAQAYSLIATYKIFSINTDYTGYSGDFQSFGLNEEKYGRLKQNGAVSLGVEPISGIKLEGKFKEKQEIDSTGTQYTCRYSYGKVNYTASELPSGYLIIGRDFLPDYRKDRIQFNTNYSTEFLRSKIKINSMVHNAVLDFNTGGDNRNFEYIINTNLMLPFSVMTDIYLRRNDLYSDESKIKEEEELRGTINMDILSGLYYTGNYNLQSAAFAQRTFQDMTLKGSFFNNLNIAPGQWVPVFSIVNFSLGLSRNFEEYLRNVETGYKKPIVVFSPLETGLLSSINTVNSYYVIIQLIPFSEISLWGKHTFSESGNGYYGMPLLKNSLHEEIKLEIEPGDLGRFTTVWNHRYNEGYPAAMLDNIYFEWNRPWSQLLRTKFTTNYQSNRYDYNFSSTEDYGIKTIIEFLLRFTARSFVTLDFGGAKQNNYLNGESYTLISGLGCNLNIFKFLYLQCDYTVTYPLDSTTTHFLTAKITGQF</sequence>
<dbReference type="Gene3D" id="2.130.10.10">
    <property type="entry name" value="YVTN repeat-like/Quinoprotein amine dehydrogenase"/>
    <property type="match status" value="2"/>
</dbReference>
<dbReference type="InterPro" id="IPR015943">
    <property type="entry name" value="WD40/YVTN_repeat-like_dom_sf"/>
</dbReference>
<comment type="caution">
    <text evidence="1">The sequence shown here is derived from an EMBL/GenBank/DDBJ whole genome shotgun (WGS) entry which is preliminary data.</text>
</comment>
<name>A0A9C9JZB7_UNCW3</name>
<proteinExistence type="predicted"/>
<dbReference type="Proteomes" id="UP000885826">
    <property type="component" value="Unassembled WGS sequence"/>
</dbReference>
<dbReference type="AlphaFoldDB" id="A0A9C9JZB7"/>